<dbReference type="SUPFAM" id="SSF53756">
    <property type="entry name" value="UDP-Glycosyltransferase/glycogen phosphorylase"/>
    <property type="match status" value="1"/>
</dbReference>
<protein>
    <recommendedName>
        <fullName evidence="3">Erythromycin biosynthesis protein CIII-like C-terminal domain-containing protein</fullName>
    </recommendedName>
</protein>
<gene>
    <name evidence="4" type="ORF">PENANT_c044G03104</name>
</gene>
<dbReference type="EMBL" id="MDYN01000044">
    <property type="protein sequence ID" value="OQD79787.1"/>
    <property type="molecule type" value="Genomic_DNA"/>
</dbReference>
<dbReference type="PANTHER" id="PTHR48050">
    <property type="entry name" value="STEROL 3-BETA-GLUCOSYLTRANSFERASE"/>
    <property type="match status" value="1"/>
</dbReference>
<dbReference type="CDD" id="cd03784">
    <property type="entry name" value="GT1_Gtf-like"/>
    <property type="match status" value="1"/>
</dbReference>
<evidence type="ECO:0000256" key="2">
    <source>
        <dbReference type="SAM" id="MobiDB-lite"/>
    </source>
</evidence>
<feature type="region of interest" description="Disordered" evidence="2">
    <location>
        <begin position="278"/>
        <end position="323"/>
    </location>
</feature>
<dbReference type="PANTHER" id="PTHR48050:SF13">
    <property type="entry name" value="STEROL 3-BETA-GLUCOSYLTRANSFERASE UGT80A2"/>
    <property type="match status" value="1"/>
</dbReference>
<evidence type="ECO:0000313" key="5">
    <source>
        <dbReference type="Proteomes" id="UP000191672"/>
    </source>
</evidence>
<dbReference type="InterPro" id="IPR050426">
    <property type="entry name" value="Glycosyltransferase_28"/>
</dbReference>
<dbReference type="InterPro" id="IPR010610">
    <property type="entry name" value="EryCIII-like_C"/>
</dbReference>
<dbReference type="FunFam" id="3.40.50.2000:FF:000009">
    <property type="entry name" value="Sterol 3-beta-glucosyltransferase UGT80A2"/>
    <property type="match status" value="1"/>
</dbReference>
<feature type="domain" description="Erythromycin biosynthesis protein CIII-like C-terminal" evidence="3">
    <location>
        <begin position="121"/>
        <end position="222"/>
    </location>
</feature>
<dbReference type="STRING" id="416450.A0A1V6PSV5"/>
<keyword evidence="5" id="KW-1185">Reference proteome</keyword>
<dbReference type="Proteomes" id="UP000191672">
    <property type="component" value="Unassembled WGS sequence"/>
</dbReference>
<dbReference type="InterPro" id="IPR002213">
    <property type="entry name" value="UDP_glucos_trans"/>
</dbReference>
<organism evidence="4 5">
    <name type="scientific">Penicillium antarcticum</name>
    <dbReference type="NCBI Taxonomy" id="416450"/>
    <lineage>
        <taxon>Eukaryota</taxon>
        <taxon>Fungi</taxon>
        <taxon>Dikarya</taxon>
        <taxon>Ascomycota</taxon>
        <taxon>Pezizomycotina</taxon>
        <taxon>Eurotiomycetes</taxon>
        <taxon>Eurotiomycetidae</taxon>
        <taxon>Eurotiales</taxon>
        <taxon>Aspergillaceae</taxon>
        <taxon>Penicillium</taxon>
    </lineage>
</organism>
<dbReference type="GO" id="GO:0016906">
    <property type="term" value="F:sterol 3-beta-glucosyltransferase activity"/>
    <property type="evidence" value="ECO:0007669"/>
    <property type="project" value="UniProtKB-ARBA"/>
</dbReference>
<dbReference type="AlphaFoldDB" id="A0A1V6PSV5"/>
<name>A0A1V6PSV5_9EURO</name>
<evidence type="ECO:0000256" key="1">
    <source>
        <dbReference type="ARBA" id="ARBA00022679"/>
    </source>
</evidence>
<evidence type="ECO:0000313" key="4">
    <source>
        <dbReference type="EMBL" id="OQD79787.1"/>
    </source>
</evidence>
<sequence length="461" mass="50967">MPWSPTQYFPHPLAITHLQDCKPSVANFLSSPTLLPKPPDWLDNIDVCGFNFLPSQTDYTAPRELTTFLEAGPVPIYVGFGSIVVDSETKLRRIVLKAIKDAGQRAIISKGWANFGVENTEFAEDVLIIGNVPHDWLFQHVSCVIHHGGAGTTAAGLALGRPTVIIPFFGDQHFWGNVVARAGAGPAPIPYKQLTVEKLTDAIMTALKPLIQEKCEQIREKMQHESGVRDAGPLGATAQVLFGAVIDFVTGLVDLPAEIVGNLLSAGSTLRRPREQFDPYVQCQRHRRSQHGEIRNGEESSGENDQHETESEDQEMAQEDQNQQPFHDKIIRSRLYQAHSETAFFITTIFKKALRLVVWFPTDLSLSISRGFHNAPMLYHDPMVRPTPKVTHIRSGFKAAGKELKNGLYDGITGLVSQPLYGLKHNDAKGMIKGLGKGIGGFVLKPLAGRSHEIVSLFWFN</sequence>
<feature type="compositionally biased region" description="Basic and acidic residues" evidence="2">
    <location>
        <begin position="290"/>
        <end position="309"/>
    </location>
</feature>
<reference evidence="5" key="1">
    <citation type="journal article" date="2017" name="Nat. Microbiol.">
        <title>Global analysis of biosynthetic gene clusters reveals vast potential of secondary metabolite production in Penicillium species.</title>
        <authorList>
            <person name="Nielsen J.C."/>
            <person name="Grijseels S."/>
            <person name="Prigent S."/>
            <person name="Ji B."/>
            <person name="Dainat J."/>
            <person name="Nielsen K.F."/>
            <person name="Frisvad J.C."/>
            <person name="Workman M."/>
            <person name="Nielsen J."/>
        </authorList>
    </citation>
    <scope>NUCLEOTIDE SEQUENCE [LARGE SCALE GENOMIC DNA]</scope>
    <source>
        <strain evidence="5">IBT 31811</strain>
    </source>
</reference>
<dbReference type="Pfam" id="PF06722">
    <property type="entry name" value="EryCIII-like_C"/>
    <property type="match status" value="1"/>
</dbReference>
<proteinExistence type="predicted"/>
<evidence type="ECO:0000259" key="3">
    <source>
        <dbReference type="Pfam" id="PF06722"/>
    </source>
</evidence>
<comment type="caution">
    <text evidence="4">The sequence shown here is derived from an EMBL/GenBank/DDBJ whole genome shotgun (WGS) entry which is preliminary data.</text>
</comment>
<accession>A0A1V6PSV5</accession>
<keyword evidence="1" id="KW-0808">Transferase</keyword>
<dbReference type="Gene3D" id="3.40.50.2000">
    <property type="entry name" value="Glycogen Phosphorylase B"/>
    <property type="match status" value="2"/>
</dbReference>